<dbReference type="InParanoid" id="Q22DL3"/>
<name>Q22DL3_TETTS</name>
<gene>
    <name evidence="3" type="ORF">TTHERM_00942660</name>
</gene>
<keyword evidence="2" id="KW-0472">Membrane</keyword>
<protein>
    <submittedName>
        <fullName evidence="3">Transmembrane protein, putative</fullName>
    </submittedName>
</protein>
<evidence type="ECO:0000256" key="1">
    <source>
        <dbReference type="SAM" id="MobiDB-lite"/>
    </source>
</evidence>
<proteinExistence type="predicted"/>
<feature type="transmembrane region" description="Helical" evidence="2">
    <location>
        <begin position="54"/>
        <end position="77"/>
    </location>
</feature>
<evidence type="ECO:0000313" key="3">
    <source>
        <dbReference type="EMBL" id="EAR83345.2"/>
    </source>
</evidence>
<organism evidence="3 4">
    <name type="scientific">Tetrahymena thermophila (strain SB210)</name>
    <dbReference type="NCBI Taxonomy" id="312017"/>
    <lineage>
        <taxon>Eukaryota</taxon>
        <taxon>Sar</taxon>
        <taxon>Alveolata</taxon>
        <taxon>Ciliophora</taxon>
        <taxon>Intramacronucleata</taxon>
        <taxon>Oligohymenophorea</taxon>
        <taxon>Hymenostomatida</taxon>
        <taxon>Tetrahymenina</taxon>
        <taxon>Tetrahymenidae</taxon>
        <taxon>Tetrahymena</taxon>
    </lineage>
</organism>
<dbReference type="AlphaFoldDB" id="Q22DL3"/>
<dbReference type="Proteomes" id="UP000009168">
    <property type="component" value="Unassembled WGS sequence"/>
</dbReference>
<dbReference type="KEGG" id="tet:TTHERM_00942660"/>
<keyword evidence="2" id="KW-1133">Transmembrane helix</keyword>
<keyword evidence="4" id="KW-1185">Reference proteome</keyword>
<feature type="transmembrane region" description="Helical" evidence="2">
    <location>
        <begin position="24"/>
        <end position="42"/>
    </location>
</feature>
<feature type="compositionally biased region" description="Polar residues" evidence="1">
    <location>
        <begin position="225"/>
        <end position="234"/>
    </location>
</feature>
<sequence>MDNIPLIPNNQITLQVTIKKYQQYTFSYSLLLICVAVVVIYSSNQLINIGYLPFLQAVIIALLSCTLVFSISSLFFLHNYKKYPNYFNTSNILTITSLSGAFILTVSSLVTSISYTCGQCFISIQGELSGKDIVDNISNWQCGSSGDCDIGEAYYYAAKYVYGLCYQRLSCYTDSLAVYKRGYALAPQLVGCIGAGLLLLMYLFTFIQNRRKLNELQMMPLNSNQDDLNQQFRNNPLPYQVQDRSNTNANPQYHQNYQQNPNDQQQQIKKQQYQQQQQQQVLWQPNTQQSAPQANYQGNSYNNNQNVPQVNYQEQNKQAVSQQQQQPQNI</sequence>
<evidence type="ECO:0000313" key="4">
    <source>
        <dbReference type="Proteomes" id="UP000009168"/>
    </source>
</evidence>
<dbReference type="GeneID" id="7837122"/>
<feature type="transmembrane region" description="Helical" evidence="2">
    <location>
        <begin position="89"/>
        <end position="110"/>
    </location>
</feature>
<evidence type="ECO:0000256" key="2">
    <source>
        <dbReference type="SAM" id="Phobius"/>
    </source>
</evidence>
<feature type="region of interest" description="Disordered" evidence="1">
    <location>
        <begin position="225"/>
        <end position="307"/>
    </location>
</feature>
<feature type="compositionally biased region" description="Low complexity" evidence="1">
    <location>
        <begin position="248"/>
        <end position="307"/>
    </location>
</feature>
<dbReference type="RefSeq" id="XP_001031008.2">
    <property type="nucleotide sequence ID" value="XM_001031008.2"/>
</dbReference>
<dbReference type="HOGENOM" id="CLU_887072_0_0_1"/>
<accession>Q22DL3</accession>
<keyword evidence="2 3" id="KW-0812">Transmembrane</keyword>
<reference evidence="4" key="1">
    <citation type="journal article" date="2006" name="PLoS Biol.">
        <title>Macronuclear genome sequence of the ciliate Tetrahymena thermophila, a model eukaryote.</title>
        <authorList>
            <person name="Eisen J.A."/>
            <person name="Coyne R.S."/>
            <person name="Wu M."/>
            <person name="Wu D."/>
            <person name="Thiagarajan M."/>
            <person name="Wortman J.R."/>
            <person name="Badger J.H."/>
            <person name="Ren Q."/>
            <person name="Amedeo P."/>
            <person name="Jones K.M."/>
            <person name="Tallon L.J."/>
            <person name="Delcher A.L."/>
            <person name="Salzberg S.L."/>
            <person name="Silva J.C."/>
            <person name="Haas B.J."/>
            <person name="Majoros W.H."/>
            <person name="Farzad M."/>
            <person name="Carlton J.M."/>
            <person name="Smith R.K. Jr."/>
            <person name="Garg J."/>
            <person name="Pearlman R.E."/>
            <person name="Karrer K.M."/>
            <person name="Sun L."/>
            <person name="Manning G."/>
            <person name="Elde N.C."/>
            <person name="Turkewitz A.P."/>
            <person name="Asai D.J."/>
            <person name="Wilkes D.E."/>
            <person name="Wang Y."/>
            <person name="Cai H."/>
            <person name="Collins K."/>
            <person name="Stewart B.A."/>
            <person name="Lee S.R."/>
            <person name="Wilamowska K."/>
            <person name="Weinberg Z."/>
            <person name="Ruzzo W.L."/>
            <person name="Wloga D."/>
            <person name="Gaertig J."/>
            <person name="Frankel J."/>
            <person name="Tsao C.-C."/>
            <person name="Gorovsky M.A."/>
            <person name="Keeling P.J."/>
            <person name="Waller R.F."/>
            <person name="Patron N.J."/>
            <person name="Cherry J.M."/>
            <person name="Stover N.A."/>
            <person name="Krieger C.J."/>
            <person name="del Toro C."/>
            <person name="Ryder H.F."/>
            <person name="Williamson S.C."/>
            <person name="Barbeau R.A."/>
            <person name="Hamilton E.P."/>
            <person name="Orias E."/>
        </authorList>
    </citation>
    <scope>NUCLEOTIDE SEQUENCE [LARGE SCALE GENOMIC DNA]</scope>
    <source>
        <strain evidence="4">SB210</strain>
    </source>
</reference>
<dbReference type="EMBL" id="GG662797">
    <property type="protein sequence ID" value="EAR83345.2"/>
    <property type="molecule type" value="Genomic_DNA"/>
</dbReference>
<feature type="transmembrane region" description="Helical" evidence="2">
    <location>
        <begin position="185"/>
        <end position="207"/>
    </location>
</feature>